<feature type="transmembrane region" description="Helical" evidence="2">
    <location>
        <begin position="327"/>
        <end position="351"/>
    </location>
</feature>
<sequence length="448" mass="47072">MMVLLILAAFGPYIGPGVRTEQVAVVAVAALAFLTRAHLLASIPPLVTLLIALIATYVALAGFASLGDPTAGVGYKPVGLWAGLDNLLLPIAVLVAGYLVATGTADRARLIRVAAMTLVVLLALNTVAAYLTLLGPSPLDELLPRWWNSSGQTSTAERAATMGRYSGIFNQPAEAGVMYSLGLIAAVYLLRHRPLRLAAIGIVLAIGGLLTASKIFLLIGLPIALWQTWRGAPWRSRVGSVLALGGVLVVFDYQARQPDSPIGGVLLDAWFNPQGRKGSLLSFYTASRLGENSTLADAAGLVFDHSPWFGFGLGGIRVAYDSAWVEALVMAGVFGLLLQGAIMAVLVACWLQTRKWADPAAVRFGAGLVMVVVAGSMGLSTLTSNRVTTVVWLLIALLLVRPPAARQEPATTPAAARPPLVAQGSGDRGGRPRRDAGEQRARAVRLPV</sequence>
<evidence type="ECO:0000256" key="2">
    <source>
        <dbReference type="SAM" id="Phobius"/>
    </source>
</evidence>
<feature type="transmembrane region" description="Helical" evidence="2">
    <location>
        <begin position="78"/>
        <end position="101"/>
    </location>
</feature>
<protein>
    <recommendedName>
        <fullName evidence="5">O-antigen ligase domain-containing protein</fullName>
    </recommendedName>
</protein>
<feature type="transmembrane region" description="Helical" evidence="2">
    <location>
        <begin position="172"/>
        <end position="190"/>
    </location>
</feature>
<feature type="transmembrane region" description="Helical" evidence="2">
    <location>
        <begin position="360"/>
        <end position="377"/>
    </location>
</feature>
<feature type="transmembrane region" description="Helical" evidence="2">
    <location>
        <begin position="46"/>
        <end position="66"/>
    </location>
</feature>
<keyword evidence="2" id="KW-0812">Transmembrane</keyword>
<dbReference type="RefSeq" id="WP_131304950.1">
    <property type="nucleotide sequence ID" value="NZ_SJJR01000011.1"/>
</dbReference>
<gene>
    <name evidence="3" type="ORF">E0H26_17880</name>
</gene>
<feature type="compositionally biased region" description="Basic and acidic residues" evidence="1">
    <location>
        <begin position="428"/>
        <end position="441"/>
    </location>
</feature>
<keyword evidence="2" id="KW-0472">Membrane</keyword>
<dbReference type="Proteomes" id="UP000292274">
    <property type="component" value="Unassembled WGS sequence"/>
</dbReference>
<feature type="transmembrane region" description="Helical" evidence="2">
    <location>
        <begin position="113"/>
        <end position="133"/>
    </location>
</feature>
<reference evidence="3 4" key="1">
    <citation type="submission" date="2019-02" db="EMBL/GenBank/DDBJ databases">
        <title>Jishengella sp. nov., isolated from a root of Zingiber montanum.</title>
        <authorList>
            <person name="Kuncharoen N."/>
            <person name="Kudo T."/>
            <person name="Masahiro Y."/>
            <person name="Ohkuma M."/>
            <person name="Tanasupawat S."/>
        </authorList>
    </citation>
    <scope>NUCLEOTIDE SEQUENCE [LARGE SCALE GENOMIC DNA]</scope>
    <source>
        <strain evidence="3 4">PLAI 1-1</strain>
    </source>
</reference>
<name>A0A4R0GIC2_9ACTN</name>
<evidence type="ECO:0000313" key="3">
    <source>
        <dbReference type="EMBL" id="TCB96023.1"/>
    </source>
</evidence>
<accession>A0A4R0GIC2</accession>
<dbReference type="OrthoDB" id="5147663at2"/>
<keyword evidence="4" id="KW-1185">Reference proteome</keyword>
<feature type="transmembrane region" description="Helical" evidence="2">
    <location>
        <begin position="197"/>
        <end position="226"/>
    </location>
</feature>
<comment type="caution">
    <text evidence="3">The sequence shown here is derived from an EMBL/GenBank/DDBJ whole genome shotgun (WGS) entry which is preliminary data.</text>
</comment>
<evidence type="ECO:0000313" key="4">
    <source>
        <dbReference type="Proteomes" id="UP000292274"/>
    </source>
</evidence>
<dbReference type="EMBL" id="SJJR01000011">
    <property type="protein sequence ID" value="TCB96023.1"/>
    <property type="molecule type" value="Genomic_DNA"/>
</dbReference>
<proteinExistence type="predicted"/>
<evidence type="ECO:0008006" key="5">
    <source>
        <dbReference type="Google" id="ProtNLM"/>
    </source>
</evidence>
<organism evidence="3 4">
    <name type="scientific">Micromonospora zingiberis</name>
    <dbReference type="NCBI Taxonomy" id="2053011"/>
    <lineage>
        <taxon>Bacteria</taxon>
        <taxon>Bacillati</taxon>
        <taxon>Actinomycetota</taxon>
        <taxon>Actinomycetes</taxon>
        <taxon>Micromonosporales</taxon>
        <taxon>Micromonosporaceae</taxon>
        <taxon>Micromonospora</taxon>
    </lineage>
</organism>
<feature type="region of interest" description="Disordered" evidence="1">
    <location>
        <begin position="408"/>
        <end position="448"/>
    </location>
</feature>
<keyword evidence="2" id="KW-1133">Transmembrane helix</keyword>
<feature type="compositionally biased region" description="Low complexity" evidence="1">
    <location>
        <begin position="408"/>
        <end position="419"/>
    </location>
</feature>
<evidence type="ECO:0000256" key="1">
    <source>
        <dbReference type="SAM" id="MobiDB-lite"/>
    </source>
</evidence>
<dbReference type="AlphaFoldDB" id="A0A4R0GIC2"/>